<dbReference type="SUPFAM" id="SSF55136">
    <property type="entry name" value="Probable bacterial effector-binding domain"/>
    <property type="match status" value="1"/>
</dbReference>
<dbReference type="RefSeq" id="WP_146358634.1">
    <property type="nucleotide sequence ID" value="NZ_VOBR01000032.1"/>
</dbReference>
<dbReference type="EMBL" id="VOBR01000032">
    <property type="protein sequence ID" value="TWP46503.1"/>
    <property type="molecule type" value="Genomic_DNA"/>
</dbReference>
<organism evidence="2 3">
    <name type="scientific">Lentzea tibetensis</name>
    <dbReference type="NCBI Taxonomy" id="2591470"/>
    <lineage>
        <taxon>Bacteria</taxon>
        <taxon>Bacillati</taxon>
        <taxon>Actinomycetota</taxon>
        <taxon>Actinomycetes</taxon>
        <taxon>Pseudonocardiales</taxon>
        <taxon>Pseudonocardiaceae</taxon>
        <taxon>Lentzea</taxon>
    </lineage>
</organism>
<proteinExistence type="predicted"/>
<dbReference type="InterPro" id="IPR029442">
    <property type="entry name" value="GyrI-like"/>
</dbReference>
<dbReference type="Pfam" id="PF06445">
    <property type="entry name" value="GyrI-like"/>
    <property type="match status" value="1"/>
</dbReference>
<comment type="caution">
    <text evidence="2">The sequence shown here is derived from an EMBL/GenBank/DDBJ whole genome shotgun (WGS) entry which is preliminary data.</text>
</comment>
<sequence>MKIETRPEQPYVAVRGTVTMTTFSKIADRLPELFGLLNARGVPIAGAPFFRYLVIDMEGDIEVEAGIPITEPIEVDGDLFCSTLPAGQYATETHHGHPDGLVAVWDELLSQDLDFDVSGRVWGCRTESYFTHPMVEPDLNNWDTEVAVRLNMP</sequence>
<evidence type="ECO:0000313" key="3">
    <source>
        <dbReference type="Proteomes" id="UP000316639"/>
    </source>
</evidence>
<evidence type="ECO:0000259" key="1">
    <source>
        <dbReference type="SMART" id="SM00871"/>
    </source>
</evidence>
<feature type="domain" description="AraC effector-binding" evidence="1">
    <location>
        <begin position="1"/>
        <end position="151"/>
    </location>
</feature>
<reference evidence="2 3" key="1">
    <citation type="submission" date="2019-07" db="EMBL/GenBank/DDBJ databases">
        <title>Lentzea xizangensis sp. nov., isolated from Qinghai-Tibetan Plateau Soils.</title>
        <authorList>
            <person name="Huang J."/>
        </authorList>
    </citation>
    <scope>NUCLEOTIDE SEQUENCE [LARGE SCALE GENOMIC DNA]</scope>
    <source>
        <strain evidence="2 3">FXJ1.1311</strain>
    </source>
</reference>
<gene>
    <name evidence="2" type="ORF">FKR81_35665</name>
</gene>
<protein>
    <submittedName>
        <fullName evidence="2">GyrI-like domain-containing protein</fullName>
    </submittedName>
</protein>
<dbReference type="InterPro" id="IPR011256">
    <property type="entry name" value="Reg_factor_effector_dom_sf"/>
</dbReference>
<accession>A0A563EIJ9</accession>
<name>A0A563EIJ9_9PSEU</name>
<dbReference type="InterPro" id="IPR010499">
    <property type="entry name" value="AraC_E-bd"/>
</dbReference>
<evidence type="ECO:0000313" key="2">
    <source>
        <dbReference type="EMBL" id="TWP46503.1"/>
    </source>
</evidence>
<dbReference type="Proteomes" id="UP000316639">
    <property type="component" value="Unassembled WGS sequence"/>
</dbReference>
<dbReference type="AlphaFoldDB" id="A0A563EIJ9"/>
<dbReference type="OrthoDB" id="64208at2"/>
<dbReference type="Gene3D" id="3.20.80.10">
    <property type="entry name" value="Regulatory factor, effector binding domain"/>
    <property type="match status" value="1"/>
</dbReference>
<dbReference type="SMART" id="SM00871">
    <property type="entry name" value="AraC_E_bind"/>
    <property type="match status" value="1"/>
</dbReference>
<keyword evidence="3" id="KW-1185">Reference proteome</keyword>